<feature type="compositionally biased region" description="Low complexity" evidence="1">
    <location>
        <begin position="64"/>
        <end position="74"/>
    </location>
</feature>
<keyword evidence="3" id="KW-1185">Reference proteome</keyword>
<accession>A0ABP0Q0W4</accession>
<gene>
    <name evidence="2" type="ORF">SCF082_LOCUS38507</name>
</gene>
<protein>
    <submittedName>
        <fullName evidence="2">Uncharacterized protein</fullName>
    </submittedName>
</protein>
<dbReference type="Proteomes" id="UP001642464">
    <property type="component" value="Unassembled WGS sequence"/>
</dbReference>
<reference evidence="2 3" key="1">
    <citation type="submission" date="2024-02" db="EMBL/GenBank/DDBJ databases">
        <authorList>
            <person name="Chen Y."/>
            <person name="Shah S."/>
            <person name="Dougan E. K."/>
            <person name="Thang M."/>
            <person name="Chan C."/>
        </authorList>
    </citation>
    <scope>NUCLEOTIDE SEQUENCE [LARGE SCALE GENOMIC DNA]</scope>
</reference>
<feature type="region of interest" description="Disordered" evidence="1">
    <location>
        <begin position="1"/>
        <end position="113"/>
    </location>
</feature>
<sequence>MLRQQILRGSQDQTVLRGSTAFHQRSAPGYTDMDDLQPEGAKGRMRQPAQLLKAAPEEEEASDSDAGSSQSQEGNSEKKMIFGPLPENQPKRRRIALGGPSASSGGDVVVDFF</sequence>
<name>A0ABP0Q0W4_9DINO</name>
<feature type="compositionally biased region" description="Polar residues" evidence="1">
    <location>
        <begin position="7"/>
        <end position="23"/>
    </location>
</feature>
<comment type="caution">
    <text evidence="2">The sequence shown here is derived from an EMBL/GenBank/DDBJ whole genome shotgun (WGS) entry which is preliminary data.</text>
</comment>
<organism evidence="2 3">
    <name type="scientific">Durusdinium trenchii</name>
    <dbReference type="NCBI Taxonomy" id="1381693"/>
    <lineage>
        <taxon>Eukaryota</taxon>
        <taxon>Sar</taxon>
        <taxon>Alveolata</taxon>
        <taxon>Dinophyceae</taxon>
        <taxon>Suessiales</taxon>
        <taxon>Symbiodiniaceae</taxon>
        <taxon>Durusdinium</taxon>
    </lineage>
</organism>
<evidence type="ECO:0000256" key="1">
    <source>
        <dbReference type="SAM" id="MobiDB-lite"/>
    </source>
</evidence>
<dbReference type="EMBL" id="CAXAMM010038781">
    <property type="protein sequence ID" value="CAK9080824.1"/>
    <property type="molecule type" value="Genomic_DNA"/>
</dbReference>
<evidence type="ECO:0000313" key="2">
    <source>
        <dbReference type="EMBL" id="CAK9080824.1"/>
    </source>
</evidence>
<proteinExistence type="predicted"/>
<evidence type="ECO:0000313" key="3">
    <source>
        <dbReference type="Proteomes" id="UP001642464"/>
    </source>
</evidence>